<dbReference type="AlphaFoldDB" id="A0A2M7WSM0"/>
<evidence type="ECO:0000313" key="2">
    <source>
        <dbReference type="Proteomes" id="UP000230758"/>
    </source>
</evidence>
<gene>
    <name evidence="1" type="ORF">CO185_01060</name>
</gene>
<proteinExistence type="predicted"/>
<accession>A0A2M7WSM0</accession>
<protein>
    <submittedName>
        <fullName evidence="1">Uncharacterized protein</fullName>
    </submittedName>
</protein>
<sequence length="171" mass="19020">MIFKNSKVIIGFFSLAFLILLAVIVFGISDIRSKNQETSILLNEARQVTEAGGLTQSIKTIQANSREEITALDELVFTNDKLVSLIESIEEKGKVLKLNTKIASVERKESATSDPDLIRMVVEAGGSWSATSAFLHALESLPYRVMIEESILSQAEDSWRLRIVFSIHSFD</sequence>
<evidence type="ECO:0000313" key="1">
    <source>
        <dbReference type="EMBL" id="PJA33002.1"/>
    </source>
</evidence>
<dbReference type="EMBL" id="PFXF01000015">
    <property type="protein sequence ID" value="PJA33002.1"/>
    <property type="molecule type" value="Genomic_DNA"/>
</dbReference>
<name>A0A2M7WSM0_9BACT</name>
<reference evidence="2" key="1">
    <citation type="submission" date="2017-09" db="EMBL/GenBank/DDBJ databases">
        <title>Depth-based differentiation of microbial function through sediment-hosted aquifers and enrichment of novel symbionts in the deep terrestrial subsurface.</title>
        <authorList>
            <person name="Probst A.J."/>
            <person name="Ladd B."/>
            <person name="Jarett J.K."/>
            <person name="Geller-Mcgrath D.E."/>
            <person name="Sieber C.M.K."/>
            <person name="Emerson J.B."/>
            <person name="Anantharaman K."/>
            <person name="Thomas B.C."/>
            <person name="Malmstrom R."/>
            <person name="Stieglmeier M."/>
            <person name="Klingl A."/>
            <person name="Woyke T."/>
            <person name="Ryan C.M."/>
            <person name="Banfield J.F."/>
        </authorList>
    </citation>
    <scope>NUCLEOTIDE SEQUENCE [LARGE SCALE GENOMIC DNA]</scope>
</reference>
<comment type="caution">
    <text evidence="1">The sequence shown here is derived from an EMBL/GenBank/DDBJ whole genome shotgun (WGS) entry which is preliminary data.</text>
</comment>
<organism evidence="1 2">
    <name type="scientific">Candidatus Zambryskibacteria bacterium CG_4_9_14_3_um_filter_42_15</name>
    <dbReference type="NCBI Taxonomy" id="1975112"/>
    <lineage>
        <taxon>Bacteria</taxon>
        <taxon>Candidatus Zambryskiibacteriota</taxon>
    </lineage>
</organism>
<dbReference type="Proteomes" id="UP000230758">
    <property type="component" value="Unassembled WGS sequence"/>
</dbReference>